<keyword evidence="2" id="KW-0413">Isomerase</keyword>
<dbReference type="Pfam" id="PF01261">
    <property type="entry name" value="AP_endonuc_2"/>
    <property type="match status" value="1"/>
</dbReference>
<dbReference type="Proteomes" id="UP001549104">
    <property type="component" value="Unassembled WGS sequence"/>
</dbReference>
<gene>
    <name evidence="2" type="ORF">ABIC55_001805</name>
</gene>
<dbReference type="InterPro" id="IPR050312">
    <property type="entry name" value="IolE/XylAMocC-like"/>
</dbReference>
<dbReference type="EMBL" id="JBEPME010000002">
    <property type="protein sequence ID" value="MET3656718.1"/>
    <property type="molecule type" value="Genomic_DNA"/>
</dbReference>
<dbReference type="PANTHER" id="PTHR12110">
    <property type="entry name" value="HYDROXYPYRUVATE ISOMERASE"/>
    <property type="match status" value="1"/>
</dbReference>
<dbReference type="SUPFAM" id="SSF51658">
    <property type="entry name" value="Xylose isomerase-like"/>
    <property type="match status" value="1"/>
</dbReference>
<comment type="caution">
    <text evidence="2">The sequence shown here is derived from an EMBL/GenBank/DDBJ whole genome shotgun (WGS) entry which is preliminary data.</text>
</comment>
<reference evidence="2 3" key="1">
    <citation type="submission" date="2024-06" db="EMBL/GenBank/DDBJ databases">
        <title>Sorghum-associated microbial communities from plants grown in Nebraska, USA.</title>
        <authorList>
            <person name="Schachtman D."/>
        </authorList>
    </citation>
    <scope>NUCLEOTIDE SEQUENCE [LARGE SCALE GENOMIC DNA]</scope>
    <source>
        <strain evidence="2 3">1288</strain>
    </source>
</reference>
<dbReference type="InterPro" id="IPR013022">
    <property type="entry name" value="Xyl_isomerase-like_TIM-brl"/>
</dbReference>
<proteinExistence type="predicted"/>
<dbReference type="Gene3D" id="3.20.20.150">
    <property type="entry name" value="Divalent-metal-dependent TIM barrel enzymes"/>
    <property type="match status" value="1"/>
</dbReference>
<evidence type="ECO:0000259" key="1">
    <source>
        <dbReference type="Pfam" id="PF01261"/>
    </source>
</evidence>
<dbReference type="GO" id="GO:0016853">
    <property type="term" value="F:isomerase activity"/>
    <property type="evidence" value="ECO:0007669"/>
    <property type="project" value="UniProtKB-KW"/>
</dbReference>
<sequence>MKVGLSSYSLYGILKSKEMSIIEAIQWVADQGGEHIEIVPNLGFKLEDNPALVDAIREKASVVGIDISNYAIGANFITEGEEAFQTEIERVKKEVDIANRLGVKFMRHDVASLPISDSTIKQFESDLPKLTKACQIVADYAGKYGITTSVENHGFFIQASDRVQSLINHVNRSNFKTTLDVGNFMCVDEDPVSAVKKNISYASVVHIKDFYLRQAHLYPGEGWMQTTSGNYLRGSIVGHGDINMREVIKVIKESGFNGYISVEFEGIEECKQASKMGMDNVRRLWDEA</sequence>
<accession>A0ABV2K9L0</accession>
<dbReference type="RefSeq" id="WP_338652525.1">
    <property type="nucleotide sequence ID" value="NZ_CP146246.1"/>
</dbReference>
<evidence type="ECO:0000313" key="3">
    <source>
        <dbReference type="Proteomes" id="UP001549104"/>
    </source>
</evidence>
<protein>
    <submittedName>
        <fullName evidence="2">Sugar phosphate isomerase/epimerase</fullName>
    </submittedName>
</protein>
<dbReference type="PANTHER" id="PTHR12110:SF53">
    <property type="entry name" value="BLR5974 PROTEIN"/>
    <property type="match status" value="1"/>
</dbReference>
<evidence type="ECO:0000313" key="2">
    <source>
        <dbReference type="EMBL" id="MET3656718.1"/>
    </source>
</evidence>
<organism evidence="2 3">
    <name type="scientific">Sporosarcina psychrophila</name>
    <name type="common">Bacillus psychrophilus</name>
    <dbReference type="NCBI Taxonomy" id="1476"/>
    <lineage>
        <taxon>Bacteria</taxon>
        <taxon>Bacillati</taxon>
        <taxon>Bacillota</taxon>
        <taxon>Bacilli</taxon>
        <taxon>Bacillales</taxon>
        <taxon>Caryophanaceae</taxon>
        <taxon>Sporosarcina</taxon>
    </lineage>
</organism>
<name>A0ABV2K9L0_SPOPS</name>
<keyword evidence="3" id="KW-1185">Reference proteome</keyword>
<dbReference type="InterPro" id="IPR036237">
    <property type="entry name" value="Xyl_isomerase-like_sf"/>
</dbReference>
<feature type="domain" description="Xylose isomerase-like TIM barrel" evidence="1">
    <location>
        <begin position="25"/>
        <end position="267"/>
    </location>
</feature>